<feature type="region of interest" description="Disordered" evidence="1">
    <location>
        <begin position="252"/>
        <end position="273"/>
    </location>
</feature>
<feature type="domain" description="PIR2-like helical" evidence="3">
    <location>
        <begin position="382"/>
        <end position="515"/>
    </location>
</feature>
<feature type="domain" description="PIR2-like helical" evidence="3">
    <location>
        <begin position="700"/>
        <end position="813"/>
    </location>
</feature>
<evidence type="ECO:0000259" key="2">
    <source>
        <dbReference type="Pfam" id="PF12274"/>
    </source>
</evidence>
<dbReference type="PANTHER" id="PTHR33120">
    <property type="entry name" value="EXPRESSED PROTEIN-RELATED"/>
    <property type="match status" value="1"/>
</dbReference>
<accession>M8D9H6</accession>
<proteinExistence type="predicted"/>
<feature type="compositionally biased region" description="Gly residues" evidence="1">
    <location>
        <begin position="227"/>
        <end position="238"/>
    </location>
</feature>
<evidence type="ECO:0000313" key="4">
    <source>
        <dbReference type="EnsemblPlants" id="EMT33196"/>
    </source>
</evidence>
<dbReference type="AlphaFoldDB" id="M8D9H6"/>
<organism evidence="4">
    <name type="scientific">Aegilops tauschii</name>
    <name type="common">Tausch's goatgrass</name>
    <name type="synonym">Aegilops squarrosa</name>
    <dbReference type="NCBI Taxonomy" id="37682"/>
    <lineage>
        <taxon>Eukaryota</taxon>
        <taxon>Viridiplantae</taxon>
        <taxon>Streptophyta</taxon>
        <taxon>Embryophyta</taxon>
        <taxon>Tracheophyta</taxon>
        <taxon>Spermatophyta</taxon>
        <taxon>Magnoliopsida</taxon>
        <taxon>Liliopsida</taxon>
        <taxon>Poales</taxon>
        <taxon>Poaceae</taxon>
        <taxon>BOP clade</taxon>
        <taxon>Pooideae</taxon>
        <taxon>Triticodae</taxon>
        <taxon>Triticeae</taxon>
        <taxon>Triticinae</taxon>
        <taxon>Aegilops</taxon>
    </lineage>
</organism>
<feature type="region of interest" description="Disordered" evidence="1">
    <location>
        <begin position="436"/>
        <end position="463"/>
    </location>
</feature>
<feature type="region of interest" description="Disordered" evidence="1">
    <location>
        <begin position="1072"/>
        <end position="1092"/>
    </location>
</feature>
<feature type="domain" description="DUF3615" evidence="2">
    <location>
        <begin position="929"/>
        <end position="1025"/>
    </location>
</feature>
<dbReference type="PANTHER" id="PTHR33120:SF54">
    <property type="entry name" value="PIR2-LIKE HELICAL DOMAIN-CONTAINING PROTEIN"/>
    <property type="match status" value="1"/>
</dbReference>
<evidence type="ECO:0000256" key="1">
    <source>
        <dbReference type="SAM" id="MobiDB-lite"/>
    </source>
</evidence>
<dbReference type="EnsemblPlants" id="EMT33196">
    <property type="protein sequence ID" value="EMT33196"/>
    <property type="gene ID" value="F775_52182"/>
</dbReference>
<dbReference type="Pfam" id="PF12274">
    <property type="entry name" value="DUF3615"/>
    <property type="match status" value="1"/>
</dbReference>
<feature type="compositionally biased region" description="Basic residues" evidence="1">
    <location>
        <begin position="1077"/>
        <end position="1092"/>
    </location>
</feature>
<name>M8D9H6_AEGTA</name>
<dbReference type="InterPro" id="IPR022059">
    <property type="entry name" value="DUF3615"/>
</dbReference>
<dbReference type="Pfam" id="PF20235">
    <property type="entry name" value="PIR2-like_helical"/>
    <property type="match status" value="2"/>
</dbReference>
<reference evidence="4" key="1">
    <citation type="submission" date="2015-06" db="UniProtKB">
        <authorList>
            <consortium name="EnsemblPlants"/>
        </authorList>
    </citation>
    <scope>IDENTIFICATION</scope>
</reference>
<feature type="region of interest" description="Disordered" evidence="1">
    <location>
        <begin position="209"/>
        <end position="238"/>
    </location>
</feature>
<evidence type="ECO:0000259" key="3">
    <source>
        <dbReference type="Pfam" id="PF20235"/>
    </source>
</evidence>
<dbReference type="InterPro" id="IPR046527">
    <property type="entry name" value="PIR2-like_helical"/>
</dbReference>
<sequence length="1092" mass="120878">MDVVESCGEKCANLCRVYKLIMVSRVPGYGRLEYLCNYASIFHVLTRFGLQRLMLQTTQTTNKHYRSRDDTDAQRLDRLRSSRYKSEIPGFNNHITKPRVPFPHALIAELFLLGTDTYVNKRLCKRLQVRRPPALPPQTSARRLCSQIAADGVWIYFFRLWEGAFRRFWSPWEGPDLVLAQQQLPRLSAYVSASKSGVRLLSRHKLPPAVSARRSPLMASGSTSSGSGRGPSGGSGPLGRGLISCLHSSSCRAEDAPEPSDNGGGRFLHEGWGREGGAMGKRMRLRRWQPIREEGGGFDLCGREKMQSGRSILCESNDWGLTGGNFGPQRPIRPPSDNVASGSVPLGRTRRGLVSCAHSLNCRADDAPPLPADLENAVYELIVSFYDPAFHRLARGRVPGPPAPPSGGSGLGPRDPVSNIILNTLALLPKDAAPAPAAAASTSPSPPATRRSKRRALNTTRRSIPGLGGLRQLVSRSYHSLLAFLMAYFGCLKKEQAISYLYRADANLLLAVMLIQHDLYAGEALDPESDRTQAALESAATIAGHPSPTTLAHLMSIRLQDGNFALLKKLFSADAQGIPLTVEDVRATHRILHMMMSPVCTASIIHTKRGLVVNVRHILEARCSETISFSTTADARIATTTLVWGGNPISSLQSGLLPDKLQDCLGIAIEDGRKHNLKTPCGVGDACDYLQSLKMYLHGMIHNLYIKVLKLLPTPSGTLMRSILKAGHCYGCMDPVSNIIVNSIWYNCRGCNLPISERREMVEYNDVLDPLSLLRTQVHSVKGLMELAAFADPQFSLPAFALEFLCSTKCDIANMLPSSTESSEKNPFHESAKAAGHTWALGLGELHQQLLLMPDTRSELLSFITEAQTSGTVLRVDEMEIRISPMWDRNRSGAHTVQAPELCAGALRAVSSERSDYEDRRSLFRSKIEQLLKEYTTQQLLGSEYKLDIILGVEEINKGYLPCAVIRYHVNFTATCNLGLQRTLFYAEFSLSSREQEPEFCCPLPYANAGRCYYGVHSARKIVYPDDAKYIPDDITFRGTRSVDGMLGMDLVYFSPKFDVEIAENLNMLHSEEEEKKKKKKKRTRRGMCRPN</sequence>
<protein>
    <submittedName>
        <fullName evidence="4">Uncharacterized protein</fullName>
    </submittedName>
</protein>